<sequence length="284" mass="29686">MSKVWFITGATRGIGAELARAVLAAGDSVVATGRKAEAVIEALGTSNRLLATPLDVTRPGQPEDAVRVALGKFGRIDVLVNNAGYGLVGALEECSAEELAAQFNTNVLGLAAVTRAVLPVLRAQKSGHIFNVSSAAGFAGYPGASSYSATKFAVEGLSEGLAHEVAPLGIKVTIVEPGYFRTGFLTDNSAVYAKTVIGDYDATAGAMRRGSQAMNGNQEGDPRKLAQAFLTLAAAQKPPLRFTAGRDAVEQLEQTLATRREEMMPWLELAVSLAHDGSPKGSLR</sequence>
<dbReference type="InterPro" id="IPR036291">
    <property type="entry name" value="NAD(P)-bd_dom_sf"/>
</dbReference>
<dbReference type="Proteomes" id="UP000182719">
    <property type="component" value="Unassembled WGS sequence"/>
</dbReference>
<dbReference type="GO" id="GO:0016491">
    <property type="term" value="F:oxidoreductase activity"/>
    <property type="evidence" value="ECO:0007669"/>
    <property type="project" value="UniProtKB-KW"/>
</dbReference>
<dbReference type="AlphaFoldDB" id="A0A1H7TIP3"/>
<dbReference type="PROSITE" id="PS00061">
    <property type="entry name" value="ADH_SHORT"/>
    <property type="match status" value="1"/>
</dbReference>
<dbReference type="SMART" id="SM00822">
    <property type="entry name" value="PKS_KR"/>
    <property type="match status" value="1"/>
</dbReference>
<dbReference type="RefSeq" id="WP_075007721.1">
    <property type="nucleotide sequence ID" value="NZ_FOAP01000009.1"/>
</dbReference>
<evidence type="ECO:0000313" key="5">
    <source>
        <dbReference type="EMBL" id="SEL84359.1"/>
    </source>
</evidence>
<keyword evidence="6" id="KW-1185">Reference proteome</keyword>
<gene>
    <name evidence="5" type="ORF">SAMN05444354_10918</name>
</gene>
<dbReference type="InterPro" id="IPR020904">
    <property type="entry name" value="Sc_DH/Rdtase_CS"/>
</dbReference>
<protein>
    <recommendedName>
        <fullName evidence="4">Ketoreductase domain-containing protein</fullName>
    </recommendedName>
</protein>
<dbReference type="PANTHER" id="PTHR43976">
    <property type="entry name" value="SHORT CHAIN DEHYDROGENASE"/>
    <property type="match status" value="1"/>
</dbReference>
<dbReference type="PRINTS" id="PR00081">
    <property type="entry name" value="GDHRDH"/>
</dbReference>
<dbReference type="Gene3D" id="3.40.50.720">
    <property type="entry name" value="NAD(P)-binding Rossmann-like Domain"/>
    <property type="match status" value="1"/>
</dbReference>
<dbReference type="EMBL" id="FOAP01000009">
    <property type="protein sequence ID" value="SEL84359.1"/>
    <property type="molecule type" value="Genomic_DNA"/>
</dbReference>
<evidence type="ECO:0000256" key="2">
    <source>
        <dbReference type="ARBA" id="ARBA00023002"/>
    </source>
</evidence>
<keyword evidence="2" id="KW-0560">Oxidoreductase</keyword>
<evidence type="ECO:0000259" key="4">
    <source>
        <dbReference type="SMART" id="SM00822"/>
    </source>
</evidence>
<dbReference type="InterPro" id="IPR057326">
    <property type="entry name" value="KR_dom"/>
</dbReference>
<dbReference type="CDD" id="cd05374">
    <property type="entry name" value="17beta-HSD-like_SDR_c"/>
    <property type="match status" value="1"/>
</dbReference>
<dbReference type="PRINTS" id="PR00080">
    <property type="entry name" value="SDRFAMILY"/>
</dbReference>
<evidence type="ECO:0000256" key="1">
    <source>
        <dbReference type="ARBA" id="ARBA00006484"/>
    </source>
</evidence>
<evidence type="ECO:0000313" key="6">
    <source>
        <dbReference type="Proteomes" id="UP000182719"/>
    </source>
</evidence>
<organism evidence="5 6">
    <name type="scientific">Stigmatella aurantiaca</name>
    <dbReference type="NCBI Taxonomy" id="41"/>
    <lineage>
        <taxon>Bacteria</taxon>
        <taxon>Pseudomonadati</taxon>
        <taxon>Myxococcota</taxon>
        <taxon>Myxococcia</taxon>
        <taxon>Myxococcales</taxon>
        <taxon>Cystobacterineae</taxon>
        <taxon>Archangiaceae</taxon>
        <taxon>Stigmatella</taxon>
    </lineage>
</organism>
<dbReference type="PANTHER" id="PTHR43976:SF16">
    <property type="entry name" value="SHORT-CHAIN DEHYDROGENASE_REDUCTASE FAMILY PROTEIN"/>
    <property type="match status" value="1"/>
</dbReference>
<dbReference type="InterPro" id="IPR002347">
    <property type="entry name" value="SDR_fam"/>
</dbReference>
<evidence type="ECO:0000256" key="3">
    <source>
        <dbReference type="RuleBase" id="RU000363"/>
    </source>
</evidence>
<dbReference type="SUPFAM" id="SSF51735">
    <property type="entry name" value="NAD(P)-binding Rossmann-fold domains"/>
    <property type="match status" value="1"/>
</dbReference>
<accession>A0A1H7TIP3</accession>
<dbReference type="Pfam" id="PF00106">
    <property type="entry name" value="adh_short"/>
    <property type="match status" value="1"/>
</dbReference>
<name>A0A1H7TIP3_STIAU</name>
<dbReference type="OrthoDB" id="9793825at2"/>
<feature type="domain" description="Ketoreductase" evidence="4">
    <location>
        <begin position="3"/>
        <end position="183"/>
    </location>
</feature>
<dbReference type="InterPro" id="IPR051911">
    <property type="entry name" value="SDR_oxidoreductase"/>
</dbReference>
<proteinExistence type="inferred from homology"/>
<reference evidence="6" key="1">
    <citation type="submission" date="2016-10" db="EMBL/GenBank/DDBJ databases">
        <authorList>
            <person name="Varghese N."/>
            <person name="Submissions S."/>
        </authorList>
    </citation>
    <scope>NUCLEOTIDE SEQUENCE [LARGE SCALE GENOMIC DNA]</scope>
    <source>
        <strain evidence="6">DSM 17044</strain>
    </source>
</reference>
<comment type="similarity">
    <text evidence="1 3">Belongs to the short-chain dehydrogenases/reductases (SDR) family.</text>
</comment>